<accession>A0AAW0LG97</accession>
<evidence type="ECO:0000256" key="4">
    <source>
        <dbReference type="ARBA" id="ARBA00022989"/>
    </source>
</evidence>
<evidence type="ECO:0000256" key="8">
    <source>
        <dbReference type="SAM" id="Phobius"/>
    </source>
</evidence>
<dbReference type="PANTHER" id="PTHR48063">
    <property type="entry name" value="LRR RECEPTOR-LIKE KINASE"/>
    <property type="match status" value="1"/>
</dbReference>
<keyword evidence="10" id="KW-1185">Reference proteome</keyword>
<sequence length="95" mass="11328">MHLILQETQHFAGDETPNQSELTDNEEDGDELVKWFYVGIGCGFAIGFWGVCCSLVFKRSWRHAYFLLFDKMKDWLYVTLKVNMTRLWRKFQRQG</sequence>
<evidence type="ECO:0000313" key="10">
    <source>
        <dbReference type="Proteomes" id="UP000237347"/>
    </source>
</evidence>
<organism evidence="9 10">
    <name type="scientific">Quercus suber</name>
    <name type="common">Cork oak</name>
    <dbReference type="NCBI Taxonomy" id="58331"/>
    <lineage>
        <taxon>Eukaryota</taxon>
        <taxon>Viridiplantae</taxon>
        <taxon>Streptophyta</taxon>
        <taxon>Embryophyta</taxon>
        <taxon>Tracheophyta</taxon>
        <taxon>Spermatophyta</taxon>
        <taxon>Magnoliopsida</taxon>
        <taxon>eudicotyledons</taxon>
        <taxon>Gunneridae</taxon>
        <taxon>Pentapetalae</taxon>
        <taxon>rosids</taxon>
        <taxon>fabids</taxon>
        <taxon>Fagales</taxon>
        <taxon>Fagaceae</taxon>
        <taxon>Quercus</taxon>
    </lineage>
</organism>
<comment type="caution">
    <text evidence="9">The sequence shown here is derived from an EMBL/GenBank/DDBJ whole genome shotgun (WGS) entry which is preliminary data.</text>
</comment>
<evidence type="ECO:0000313" key="9">
    <source>
        <dbReference type="EMBL" id="KAK7850036.1"/>
    </source>
</evidence>
<evidence type="ECO:0000256" key="7">
    <source>
        <dbReference type="ARBA" id="ARBA00023180"/>
    </source>
</evidence>
<keyword evidence="2 8" id="KW-0812">Transmembrane</keyword>
<dbReference type="PANTHER" id="PTHR48063:SF98">
    <property type="entry name" value="LRR RECEPTOR-LIKE SERINE_THREONINE-PROTEIN KINASE FLS2"/>
    <property type="match status" value="1"/>
</dbReference>
<keyword evidence="6" id="KW-0675">Receptor</keyword>
<evidence type="ECO:0000256" key="6">
    <source>
        <dbReference type="ARBA" id="ARBA00023170"/>
    </source>
</evidence>
<keyword evidence="3" id="KW-0732">Signal</keyword>
<comment type="subcellular location">
    <subcellularLocation>
        <location evidence="1">Membrane</location>
        <topology evidence="1">Single-pass type I membrane protein</topology>
    </subcellularLocation>
</comment>
<dbReference type="Proteomes" id="UP000237347">
    <property type="component" value="Unassembled WGS sequence"/>
</dbReference>
<protein>
    <submittedName>
        <fullName evidence="9">Receptor-like protein eix2</fullName>
    </submittedName>
</protein>
<evidence type="ECO:0000256" key="1">
    <source>
        <dbReference type="ARBA" id="ARBA00004479"/>
    </source>
</evidence>
<dbReference type="GO" id="GO:0016020">
    <property type="term" value="C:membrane"/>
    <property type="evidence" value="ECO:0007669"/>
    <property type="project" value="UniProtKB-SubCell"/>
</dbReference>
<keyword evidence="7" id="KW-0325">Glycoprotein</keyword>
<name>A0AAW0LG97_QUESU</name>
<dbReference type="EMBL" id="PKMF04000106">
    <property type="protein sequence ID" value="KAK7850036.1"/>
    <property type="molecule type" value="Genomic_DNA"/>
</dbReference>
<keyword evidence="5 8" id="KW-0472">Membrane</keyword>
<evidence type="ECO:0000256" key="5">
    <source>
        <dbReference type="ARBA" id="ARBA00023136"/>
    </source>
</evidence>
<reference evidence="9 10" key="1">
    <citation type="journal article" date="2018" name="Sci. Data">
        <title>The draft genome sequence of cork oak.</title>
        <authorList>
            <person name="Ramos A.M."/>
            <person name="Usie A."/>
            <person name="Barbosa P."/>
            <person name="Barros P.M."/>
            <person name="Capote T."/>
            <person name="Chaves I."/>
            <person name="Simoes F."/>
            <person name="Abreu I."/>
            <person name="Carrasquinho I."/>
            <person name="Faro C."/>
            <person name="Guimaraes J.B."/>
            <person name="Mendonca D."/>
            <person name="Nobrega F."/>
            <person name="Rodrigues L."/>
            <person name="Saibo N.J.M."/>
            <person name="Varela M.C."/>
            <person name="Egas C."/>
            <person name="Matos J."/>
            <person name="Miguel C.M."/>
            <person name="Oliveira M.M."/>
            <person name="Ricardo C.P."/>
            <person name="Goncalves S."/>
        </authorList>
    </citation>
    <scope>NUCLEOTIDE SEQUENCE [LARGE SCALE GENOMIC DNA]</scope>
    <source>
        <strain evidence="10">cv. HL8</strain>
    </source>
</reference>
<feature type="transmembrane region" description="Helical" evidence="8">
    <location>
        <begin position="35"/>
        <end position="57"/>
    </location>
</feature>
<dbReference type="AlphaFoldDB" id="A0AAW0LG97"/>
<keyword evidence="4 8" id="KW-1133">Transmembrane helix</keyword>
<proteinExistence type="predicted"/>
<gene>
    <name evidence="9" type="primary">EIX2_49</name>
    <name evidence="9" type="ORF">CFP56_001774</name>
</gene>
<evidence type="ECO:0000256" key="3">
    <source>
        <dbReference type="ARBA" id="ARBA00022729"/>
    </source>
</evidence>
<evidence type="ECO:0000256" key="2">
    <source>
        <dbReference type="ARBA" id="ARBA00022692"/>
    </source>
</evidence>
<dbReference type="InterPro" id="IPR046956">
    <property type="entry name" value="RLP23-like"/>
</dbReference>